<evidence type="ECO:0000313" key="2">
    <source>
        <dbReference type="EMBL" id="MEN2768059.1"/>
    </source>
</evidence>
<sequence>MRITARTMALIYFAMGVLFIYAAIQSVDESIWNFITILLACIATLDFGAGIRYLRLHNKIKKMKKK</sequence>
<accession>A0ABU9XIH3</accession>
<dbReference type="Proteomes" id="UP001444625">
    <property type="component" value="Unassembled WGS sequence"/>
</dbReference>
<keyword evidence="1" id="KW-0812">Transmembrane</keyword>
<feature type="transmembrane region" description="Helical" evidence="1">
    <location>
        <begin position="7"/>
        <end position="24"/>
    </location>
</feature>
<proteinExistence type="predicted"/>
<dbReference type="RefSeq" id="WP_345825544.1">
    <property type="nucleotide sequence ID" value="NZ_JBDIML010000004.1"/>
</dbReference>
<comment type="caution">
    <text evidence="2">The sequence shown here is derived from an EMBL/GenBank/DDBJ whole genome shotgun (WGS) entry which is preliminary data.</text>
</comment>
<name>A0ABU9XIH3_9BACI</name>
<dbReference type="Pfam" id="PF14146">
    <property type="entry name" value="DUF4305"/>
    <property type="match status" value="1"/>
</dbReference>
<evidence type="ECO:0000313" key="3">
    <source>
        <dbReference type="Proteomes" id="UP001444625"/>
    </source>
</evidence>
<dbReference type="EMBL" id="JBDIML010000004">
    <property type="protein sequence ID" value="MEN2768059.1"/>
    <property type="molecule type" value="Genomic_DNA"/>
</dbReference>
<gene>
    <name evidence="2" type="ORF">ABC228_12825</name>
</gene>
<dbReference type="InterPro" id="IPR025426">
    <property type="entry name" value="DUF4305"/>
</dbReference>
<organism evidence="2 3">
    <name type="scientific">Ornithinibacillus xuwenensis</name>
    <dbReference type="NCBI Taxonomy" id="3144668"/>
    <lineage>
        <taxon>Bacteria</taxon>
        <taxon>Bacillati</taxon>
        <taxon>Bacillota</taxon>
        <taxon>Bacilli</taxon>
        <taxon>Bacillales</taxon>
        <taxon>Bacillaceae</taxon>
        <taxon>Ornithinibacillus</taxon>
    </lineage>
</organism>
<keyword evidence="1" id="KW-1133">Transmembrane helix</keyword>
<keyword evidence="1" id="KW-0472">Membrane</keyword>
<protein>
    <submittedName>
        <fullName evidence="2">YdiK family protein</fullName>
    </submittedName>
</protein>
<keyword evidence="3" id="KW-1185">Reference proteome</keyword>
<feature type="transmembrane region" description="Helical" evidence="1">
    <location>
        <begin position="30"/>
        <end position="54"/>
    </location>
</feature>
<evidence type="ECO:0000256" key="1">
    <source>
        <dbReference type="SAM" id="Phobius"/>
    </source>
</evidence>
<reference evidence="2 3" key="1">
    <citation type="submission" date="2024-05" db="EMBL/GenBank/DDBJ databases">
        <authorList>
            <person name="Haq I."/>
            <person name="Ullah Z."/>
            <person name="Ahmad R."/>
            <person name="Li M."/>
            <person name="Tong Y."/>
        </authorList>
    </citation>
    <scope>NUCLEOTIDE SEQUENCE [LARGE SCALE GENOMIC DNA]</scope>
    <source>
        <strain evidence="2 3">16A2E</strain>
    </source>
</reference>